<dbReference type="EMBL" id="JMSE01000116">
    <property type="protein sequence ID" value="KDN71814.1"/>
    <property type="molecule type" value="Genomic_DNA"/>
</dbReference>
<dbReference type="eggNOG" id="ENOG502S3TJ">
    <property type="taxonomic scope" value="Eukaryota"/>
</dbReference>
<comment type="caution">
    <text evidence="2">The sequence shown here is derived from an EMBL/GenBank/DDBJ whole genome shotgun (WGS) entry which is preliminary data.</text>
</comment>
<gene>
    <name evidence="2" type="ORF">CSUB01_04215</name>
</gene>
<evidence type="ECO:0000313" key="2">
    <source>
        <dbReference type="EMBL" id="KDN71814.1"/>
    </source>
</evidence>
<evidence type="ECO:0000256" key="1">
    <source>
        <dbReference type="SAM" id="SignalP"/>
    </source>
</evidence>
<dbReference type="Proteomes" id="UP000027238">
    <property type="component" value="Unassembled WGS sequence"/>
</dbReference>
<protein>
    <submittedName>
        <fullName evidence="2">Uncharacterized protein</fullName>
    </submittedName>
</protein>
<dbReference type="OrthoDB" id="3915838at2759"/>
<dbReference type="HOGENOM" id="CLU_1713143_0_0_1"/>
<organism evidence="2 3">
    <name type="scientific">Colletotrichum sublineola</name>
    <name type="common">Sorghum anthracnose fungus</name>
    <dbReference type="NCBI Taxonomy" id="1173701"/>
    <lineage>
        <taxon>Eukaryota</taxon>
        <taxon>Fungi</taxon>
        <taxon>Dikarya</taxon>
        <taxon>Ascomycota</taxon>
        <taxon>Pezizomycotina</taxon>
        <taxon>Sordariomycetes</taxon>
        <taxon>Hypocreomycetidae</taxon>
        <taxon>Glomerellales</taxon>
        <taxon>Glomerellaceae</taxon>
        <taxon>Colletotrichum</taxon>
        <taxon>Colletotrichum graminicola species complex</taxon>
    </lineage>
</organism>
<reference evidence="3" key="1">
    <citation type="journal article" date="2014" name="Genome Announc.">
        <title>Draft genome sequence of Colletotrichum sublineola, a destructive pathogen of cultivated sorghum.</title>
        <authorList>
            <person name="Baroncelli R."/>
            <person name="Sanz-Martin J.M."/>
            <person name="Rech G.E."/>
            <person name="Sukno S.A."/>
            <person name="Thon M.R."/>
        </authorList>
    </citation>
    <scope>NUCLEOTIDE SEQUENCE [LARGE SCALE GENOMIC DNA]</scope>
    <source>
        <strain evidence="3">TX430BB</strain>
    </source>
</reference>
<evidence type="ECO:0000313" key="3">
    <source>
        <dbReference type="Proteomes" id="UP000027238"/>
    </source>
</evidence>
<feature type="chain" id="PRO_5001635400" evidence="1">
    <location>
        <begin position="21"/>
        <end position="153"/>
    </location>
</feature>
<proteinExistence type="predicted"/>
<feature type="signal peptide" evidence="1">
    <location>
        <begin position="1"/>
        <end position="20"/>
    </location>
</feature>
<accession>A0A066XVV6</accession>
<name>A0A066XVV6_COLSU</name>
<dbReference type="AlphaFoldDB" id="A0A066XVV6"/>
<sequence length="153" mass="16472">MRVLVLLSAALVSLAGTSLAKPELIRSVSSPIYHLYLQSYPMDTSIPVLGPEASAEYFNIAGTIQSANSSLYLGIKSDMTSYKSLLFGKDSIDAWGLEGDTIMTKQGSSWGRQLNFLASESLAVRKNTQPDIGLLAVVDDVASVYVVTRSVIH</sequence>
<keyword evidence="3" id="KW-1185">Reference proteome</keyword>
<keyword evidence="1" id="KW-0732">Signal</keyword>